<dbReference type="InterPro" id="IPR020841">
    <property type="entry name" value="PKS_Beta-ketoAc_synthase_dom"/>
</dbReference>
<sequence length="435" mass="46772">MLNGDLGRIYHFKHGHNRMQLKRVVVTGIGALTPIGNNLEEYWDGLLNGKSGADYIKAFDCSKFKTRFACELKDFEPTQFLDKKEARKIDRFAQTALVVSDEAVKSAGIDKDTMNADRIGVIFSSGIGGLITFQNEVMEFAKGDGTPRYNPFFIPKMILDIAAGQISMRHGFRGPNYAVVSACASSTHALMDAFNLIRLGKADIILAGGSESVVSEAGVGGFNAMKALSERNDDPKTASRPFDKDRDGFVMGEGAGILVLEELEHALARGARIYCEFGGAGATADAHHITAPHPEGLGAKNVMLATLDDAGMKASDIDYINVHGTSTPLGDYAEVKAIQAVFGEHAYNMNISSTKSMTGHLLGAAGVIEAIACVMSVVHDIVPPTINHFTDDPDLDPNLNLTFWKPQKRTVNAALSNTFGFGGHNASLIVKKYVA</sequence>
<dbReference type="NCBIfam" id="TIGR03150">
    <property type="entry name" value="fabF"/>
    <property type="match status" value="1"/>
</dbReference>
<evidence type="ECO:0000256" key="12">
    <source>
        <dbReference type="PIRSR" id="PIRSR000447-1"/>
    </source>
</evidence>
<dbReference type="SUPFAM" id="SSF53901">
    <property type="entry name" value="Thiolase-like"/>
    <property type="match status" value="2"/>
</dbReference>
<evidence type="ECO:0000313" key="15">
    <source>
        <dbReference type="EMBL" id="SIS65623.1"/>
    </source>
</evidence>
<protein>
    <recommendedName>
        <fullName evidence="4 11">3-oxoacyl-[acyl-carrier-protein] synthase 2</fullName>
        <ecNumber evidence="3 11">2.3.1.179</ecNumber>
    </recommendedName>
</protein>
<evidence type="ECO:0000256" key="8">
    <source>
        <dbReference type="ARBA" id="ARBA00023098"/>
    </source>
</evidence>
<dbReference type="UniPathway" id="UPA00094"/>
<comment type="similarity">
    <text evidence="2 11 13">Belongs to the thiolase-like superfamily. Beta-ketoacyl-ACP synthases family.</text>
</comment>
<keyword evidence="9 11" id="KW-0275">Fatty acid biosynthesis</keyword>
<proteinExistence type="inferred from homology"/>
<evidence type="ECO:0000313" key="16">
    <source>
        <dbReference type="Proteomes" id="UP000186917"/>
    </source>
</evidence>
<dbReference type="InterPro" id="IPR014030">
    <property type="entry name" value="Ketoacyl_synth_N"/>
</dbReference>
<keyword evidence="7" id="KW-0276">Fatty acid metabolism</keyword>
<gene>
    <name evidence="15" type="ORF">SAMN05421788_101452</name>
</gene>
<dbReference type="InterPro" id="IPR016039">
    <property type="entry name" value="Thiolase-like"/>
</dbReference>
<keyword evidence="5 11" id="KW-0444">Lipid biosynthesis</keyword>
<comment type="function">
    <text evidence="11">Involved in the type II fatty acid elongation cycle. Catalyzes the elongation of a wide range of acyl-ACP by the addition of two carbons from malonyl-ACP to an acyl acceptor. Can efficiently catalyze the conversion of palmitoleoyl-ACP (cis-hexadec-9-enoyl-ACP) to cis-vaccenoyl-ACP (cis-octadec-11-enoyl-ACP), an essential step in the thermal regulation of fatty acid composition.</text>
</comment>
<reference evidence="16" key="1">
    <citation type="submission" date="2017-01" db="EMBL/GenBank/DDBJ databases">
        <authorList>
            <person name="Varghese N."/>
            <person name="Submissions S."/>
        </authorList>
    </citation>
    <scope>NUCLEOTIDE SEQUENCE [LARGE SCALE GENOMIC DNA]</scope>
    <source>
        <strain evidence="16">DSM 21054</strain>
    </source>
</reference>
<evidence type="ECO:0000256" key="11">
    <source>
        <dbReference type="PIRNR" id="PIRNR000447"/>
    </source>
</evidence>
<evidence type="ECO:0000256" key="10">
    <source>
        <dbReference type="ARBA" id="ARBA00023315"/>
    </source>
</evidence>
<evidence type="ECO:0000256" key="1">
    <source>
        <dbReference type="ARBA" id="ARBA00005194"/>
    </source>
</evidence>
<dbReference type="InterPro" id="IPR000794">
    <property type="entry name" value="Beta-ketoacyl_synthase"/>
</dbReference>
<dbReference type="Pfam" id="PF00109">
    <property type="entry name" value="ketoacyl-synt"/>
    <property type="match status" value="1"/>
</dbReference>
<dbReference type="AlphaFoldDB" id="A0A173MMY0"/>
<keyword evidence="16" id="KW-1185">Reference proteome</keyword>
<organism evidence="15 16">
    <name type="scientific">Filimonas lacunae</name>
    <dbReference type="NCBI Taxonomy" id="477680"/>
    <lineage>
        <taxon>Bacteria</taxon>
        <taxon>Pseudomonadati</taxon>
        <taxon>Bacteroidota</taxon>
        <taxon>Chitinophagia</taxon>
        <taxon>Chitinophagales</taxon>
        <taxon>Chitinophagaceae</taxon>
        <taxon>Filimonas</taxon>
    </lineage>
</organism>
<evidence type="ECO:0000256" key="4">
    <source>
        <dbReference type="ARBA" id="ARBA00014657"/>
    </source>
</evidence>
<dbReference type="Pfam" id="PF02801">
    <property type="entry name" value="Ketoacyl-synt_C"/>
    <property type="match status" value="1"/>
</dbReference>
<evidence type="ECO:0000256" key="9">
    <source>
        <dbReference type="ARBA" id="ARBA00023160"/>
    </source>
</evidence>
<dbReference type="KEGG" id="fln:FLA_5050"/>
<dbReference type="PROSITE" id="PS00606">
    <property type="entry name" value="KS3_1"/>
    <property type="match status" value="1"/>
</dbReference>
<dbReference type="GO" id="GO:0004315">
    <property type="term" value="F:3-oxoacyl-[acyl-carrier-protein] synthase activity"/>
    <property type="evidence" value="ECO:0007669"/>
    <property type="project" value="UniProtKB-UniRule"/>
</dbReference>
<evidence type="ECO:0000256" key="7">
    <source>
        <dbReference type="ARBA" id="ARBA00022832"/>
    </source>
</evidence>
<dbReference type="PIRSF" id="PIRSF000447">
    <property type="entry name" value="KAS_II"/>
    <property type="match status" value="1"/>
</dbReference>
<dbReference type="SMART" id="SM00825">
    <property type="entry name" value="PKS_KS"/>
    <property type="match status" value="1"/>
</dbReference>
<comment type="catalytic activity">
    <reaction evidence="11">
        <text>a fatty acyl-[ACP] + malonyl-[ACP] + H(+) = a 3-oxoacyl-[ACP] + holo-[ACP] + CO2</text>
        <dbReference type="Rhea" id="RHEA:22836"/>
        <dbReference type="Rhea" id="RHEA-COMP:9623"/>
        <dbReference type="Rhea" id="RHEA-COMP:9685"/>
        <dbReference type="Rhea" id="RHEA-COMP:9916"/>
        <dbReference type="Rhea" id="RHEA-COMP:14125"/>
        <dbReference type="ChEBI" id="CHEBI:15378"/>
        <dbReference type="ChEBI" id="CHEBI:16526"/>
        <dbReference type="ChEBI" id="CHEBI:64479"/>
        <dbReference type="ChEBI" id="CHEBI:78449"/>
        <dbReference type="ChEBI" id="CHEBI:78776"/>
        <dbReference type="ChEBI" id="CHEBI:138651"/>
    </reaction>
</comment>
<dbReference type="InterPro" id="IPR018201">
    <property type="entry name" value="Ketoacyl_synth_AS"/>
</dbReference>
<keyword evidence="6 11" id="KW-0808">Transferase</keyword>
<name>A0A173MMY0_9BACT</name>
<evidence type="ECO:0000256" key="6">
    <source>
        <dbReference type="ARBA" id="ARBA00022679"/>
    </source>
</evidence>
<dbReference type="PROSITE" id="PS52004">
    <property type="entry name" value="KS3_2"/>
    <property type="match status" value="1"/>
</dbReference>
<evidence type="ECO:0000259" key="14">
    <source>
        <dbReference type="PROSITE" id="PS52004"/>
    </source>
</evidence>
<comment type="catalytic activity">
    <reaction evidence="11">
        <text>(9Z)-hexadecenoyl-[ACP] + malonyl-[ACP] + H(+) = 3-oxo-(11Z)-octadecenoyl-[ACP] + holo-[ACP] + CO2</text>
        <dbReference type="Rhea" id="RHEA:55040"/>
        <dbReference type="Rhea" id="RHEA-COMP:9623"/>
        <dbReference type="Rhea" id="RHEA-COMP:9685"/>
        <dbReference type="Rhea" id="RHEA-COMP:10800"/>
        <dbReference type="Rhea" id="RHEA-COMP:14074"/>
        <dbReference type="ChEBI" id="CHEBI:15378"/>
        <dbReference type="ChEBI" id="CHEBI:16526"/>
        <dbReference type="ChEBI" id="CHEBI:64479"/>
        <dbReference type="ChEBI" id="CHEBI:78449"/>
        <dbReference type="ChEBI" id="CHEBI:83989"/>
        <dbReference type="ChEBI" id="CHEBI:138538"/>
        <dbReference type="EC" id="2.3.1.179"/>
    </reaction>
</comment>
<dbReference type="Proteomes" id="UP000186917">
    <property type="component" value="Unassembled WGS sequence"/>
</dbReference>
<dbReference type="InterPro" id="IPR017568">
    <property type="entry name" value="3-oxoacyl-ACP_synth-2"/>
</dbReference>
<evidence type="ECO:0000256" key="13">
    <source>
        <dbReference type="RuleBase" id="RU003694"/>
    </source>
</evidence>
<keyword evidence="10 11" id="KW-0012">Acyltransferase</keyword>
<evidence type="ECO:0000256" key="2">
    <source>
        <dbReference type="ARBA" id="ARBA00008467"/>
    </source>
</evidence>
<dbReference type="PANTHER" id="PTHR11712">
    <property type="entry name" value="POLYKETIDE SYNTHASE-RELATED"/>
    <property type="match status" value="1"/>
</dbReference>
<dbReference type="CDD" id="cd00834">
    <property type="entry name" value="KAS_I_II"/>
    <property type="match status" value="1"/>
</dbReference>
<dbReference type="PANTHER" id="PTHR11712:SF336">
    <property type="entry name" value="3-OXOACYL-[ACYL-CARRIER-PROTEIN] SYNTHASE, MITOCHONDRIAL"/>
    <property type="match status" value="1"/>
</dbReference>
<dbReference type="GO" id="GO:0005829">
    <property type="term" value="C:cytosol"/>
    <property type="evidence" value="ECO:0007669"/>
    <property type="project" value="TreeGrafter"/>
</dbReference>
<dbReference type="InterPro" id="IPR014031">
    <property type="entry name" value="Ketoacyl_synth_C"/>
</dbReference>
<feature type="active site" description="For beta-ketoacyl synthase activity" evidence="12">
    <location>
        <position position="183"/>
    </location>
</feature>
<feature type="domain" description="Ketosynthase family 3 (KS3)" evidence="14">
    <location>
        <begin position="21"/>
        <end position="432"/>
    </location>
</feature>
<comment type="pathway">
    <text evidence="1 11">Lipid metabolism; fatty acid biosynthesis.</text>
</comment>
<accession>A0A173MMY0</accession>
<dbReference type="Gene3D" id="3.40.47.10">
    <property type="match status" value="1"/>
</dbReference>
<dbReference type="EC" id="2.3.1.179" evidence="3 11"/>
<evidence type="ECO:0000256" key="3">
    <source>
        <dbReference type="ARBA" id="ARBA00012356"/>
    </source>
</evidence>
<dbReference type="EMBL" id="FTOR01000001">
    <property type="protein sequence ID" value="SIS65623.1"/>
    <property type="molecule type" value="Genomic_DNA"/>
</dbReference>
<dbReference type="FunFam" id="3.40.47.10:FF:000018">
    <property type="entry name" value="3-oxoacyl-[acyl-carrier-protein] synthase 2"/>
    <property type="match status" value="1"/>
</dbReference>
<evidence type="ECO:0000256" key="5">
    <source>
        <dbReference type="ARBA" id="ARBA00022516"/>
    </source>
</evidence>
<dbReference type="NCBIfam" id="NF005589">
    <property type="entry name" value="PRK07314.1"/>
    <property type="match status" value="1"/>
</dbReference>
<dbReference type="STRING" id="477680.SAMN05421788_101452"/>
<dbReference type="GO" id="GO:0006633">
    <property type="term" value="P:fatty acid biosynthetic process"/>
    <property type="evidence" value="ECO:0007669"/>
    <property type="project" value="UniProtKB-UniRule"/>
</dbReference>
<keyword evidence="8" id="KW-0443">Lipid metabolism</keyword>